<proteinExistence type="inferred from homology"/>
<dbReference type="SUPFAM" id="SSF56219">
    <property type="entry name" value="DNase I-like"/>
    <property type="match status" value="1"/>
</dbReference>
<dbReference type="PROSITE" id="PS51435">
    <property type="entry name" value="AP_NUCLEASE_F1_4"/>
    <property type="match status" value="1"/>
</dbReference>
<evidence type="ECO:0000313" key="10">
    <source>
        <dbReference type="EMBL" id="OEY86361.1"/>
    </source>
</evidence>
<dbReference type="PANTHER" id="PTHR43250">
    <property type="entry name" value="EXODEOXYRIBONUCLEASE III"/>
    <property type="match status" value="1"/>
</dbReference>
<comment type="similarity">
    <text evidence="2">Belongs to the DNA repair enzymes AP/ExoA family.</text>
</comment>
<evidence type="ECO:0000256" key="3">
    <source>
        <dbReference type="ARBA" id="ARBA00022723"/>
    </source>
</evidence>
<dbReference type="CDD" id="cd09086">
    <property type="entry name" value="ExoIII-like_AP-endo"/>
    <property type="match status" value="1"/>
</dbReference>
<gene>
    <name evidence="10" type="ORF">BIY23_04370</name>
</gene>
<comment type="caution">
    <text evidence="10">The sequence shown here is derived from an EMBL/GenBank/DDBJ whole genome shotgun (WGS) entry which is preliminary data.</text>
</comment>
<evidence type="ECO:0000256" key="6">
    <source>
        <dbReference type="PIRSR" id="PIRSR604808-1"/>
    </source>
</evidence>
<feature type="active site" description="Proton donor/acceptor" evidence="6">
    <location>
        <position position="146"/>
    </location>
</feature>
<dbReference type="PANTHER" id="PTHR43250:SF2">
    <property type="entry name" value="EXODEOXYRIBONUCLEASE III"/>
    <property type="match status" value="1"/>
</dbReference>
<dbReference type="GO" id="GO:0046872">
    <property type="term" value="F:metal ion binding"/>
    <property type="evidence" value="ECO:0007669"/>
    <property type="project" value="UniProtKB-KW"/>
</dbReference>
<name>A0A1E7QIQ3_WOLPI</name>
<dbReference type="NCBIfam" id="TIGR00195">
    <property type="entry name" value="exoDNase_III"/>
    <property type="match status" value="1"/>
</dbReference>
<dbReference type="EMBL" id="MJMG01000012">
    <property type="protein sequence ID" value="OEY86361.1"/>
    <property type="molecule type" value="Genomic_DNA"/>
</dbReference>
<evidence type="ECO:0000256" key="4">
    <source>
        <dbReference type="ARBA" id="ARBA00022801"/>
    </source>
</evidence>
<feature type="site" description="Important for catalytic activity" evidence="8">
    <location>
        <position position="217"/>
    </location>
</feature>
<feature type="binding site" evidence="7">
    <location>
        <position position="247"/>
    </location>
    <ligand>
        <name>Mg(2+)</name>
        <dbReference type="ChEBI" id="CHEBI:18420"/>
        <label>1</label>
    </ligand>
</feature>
<feature type="binding site" evidence="7">
    <location>
        <position position="35"/>
    </location>
    <ligand>
        <name>Mg(2+)</name>
        <dbReference type="ChEBI" id="CHEBI:18420"/>
        <label>1</label>
    </ligand>
</feature>
<accession>A0A1E7QIQ3</accession>
<evidence type="ECO:0000256" key="7">
    <source>
        <dbReference type="PIRSR" id="PIRSR604808-2"/>
    </source>
</evidence>
<comment type="cofactor">
    <cofactor evidence="1">
        <name>Mn(2+)</name>
        <dbReference type="ChEBI" id="CHEBI:29035"/>
    </cofactor>
</comment>
<feature type="site" description="Interaction with DNA substrate" evidence="8">
    <location>
        <position position="247"/>
    </location>
</feature>
<evidence type="ECO:0000259" key="9">
    <source>
        <dbReference type="Pfam" id="PF03372"/>
    </source>
</evidence>
<dbReference type="Proteomes" id="UP000175679">
    <property type="component" value="Unassembled WGS sequence"/>
</dbReference>
<dbReference type="Pfam" id="PF03372">
    <property type="entry name" value="Exo_endo_phos"/>
    <property type="match status" value="1"/>
</dbReference>
<dbReference type="OrthoDB" id="9803914at2"/>
<feature type="binding site" evidence="7">
    <location>
        <position position="148"/>
    </location>
    <ligand>
        <name>Mg(2+)</name>
        <dbReference type="ChEBI" id="CHEBI:18420"/>
        <label>1</label>
    </ligand>
</feature>
<feature type="active site" description="Proton acceptor" evidence="6">
    <location>
        <position position="247"/>
    </location>
</feature>
<feature type="domain" description="Endonuclease/exonuclease/phosphatase" evidence="9">
    <location>
        <begin position="5"/>
        <end position="247"/>
    </location>
</feature>
<dbReference type="InterPro" id="IPR037493">
    <property type="entry name" value="ExoIII-like"/>
</dbReference>
<organism evidence="10 11">
    <name type="scientific">Wolbachia pipientis</name>
    <dbReference type="NCBI Taxonomy" id="955"/>
    <lineage>
        <taxon>Bacteria</taxon>
        <taxon>Pseudomonadati</taxon>
        <taxon>Pseudomonadota</taxon>
        <taxon>Alphaproteobacteria</taxon>
        <taxon>Rickettsiales</taxon>
        <taxon>Anaplasmataceae</taxon>
        <taxon>Wolbachieae</taxon>
        <taxon>Wolbachia</taxon>
    </lineage>
</organism>
<dbReference type="GO" id="GO:0004519">
    <property type="term" value="F:endonuclease activity"/>
    <property type="evidence" value="ECO:0007669"/>
    <property type="project" value="InterPro"/>
</dbReference>
<evidence type="ECO:0000256" key="8">
    <source>
        <dbReference type="PIRSR" id="PIRSR604808-3"/>
    </source>
</evidence>
<feature type="site" description="Transition state stabilizer" evidence="8">
    <location>
        <position position="148"/>
    </location>
</feature>
<dbReference type="InterPro" id="IPR036691">
    <property type="entry name" value="Endo/exonu/phosph_ase_sf"/>
</dbReference>
<feature type="binding site" evidence="7">
    <location>
        <position position="246"/>
    </location>
    <ligand>
        <name>Mg(2+)</name>
        <dbReference type="ChEBI" id="CHEBI:18420"/>
        <label>1</label>
    </ligand>
</feature>
<feature type="binding site" evidence="7">
    <location>
        <position position="146"/>
    </location>
    <ligand>
        <name>Mg(2+)</name>
        <dbReference type="ChEBI" id="CHEBI:18420"/>
        <label>1</label>
    </ligand>
</feature>
<feature type="binding site" evidence="7">
    <location>
        <position position="8"/>
    </location>
    <ligand>
        <name>Mg(2+)</name>
        <dbReference type="ChEBI" id="CHEBI:18420"/>
        <label>1</label>
    </ligand>
</feature>
<keyword evidence="5 7" id="KW-0460">Magnesium</keyword>
<keyword evidence="11" id="KW-1185">Reference proteome</keyword>
<keyword evidence="4" id="KW-0378">Hydrolase</keyword>
<feature type="active site" evidence="6">
    <location>
        <position position="109"/>
    </location>
</feature>
<dbReference type="GO" id="GO:0006281">
    <property type="term" value="P:DNA repair"/>
    <property type="evidence" value="ECO:0007669"/>
    <property type="project" value="InterPro"/>
</dbReference>
<dbReference type="InterPro" id="IPR005135">
    <property type="entry name" value="Endo/exonuclease/phosphatase"/>
</dbReference>
<dbReference type="InterPro" id="IPR004808">
    <property type="entry name" value="AP_endonuc_1"/>
</dbReference>
<evidence type="ECO:0000256" key="2">
    <source>
        <dbReference type="ARBA" id="ARBA00007092"/>
    </source>
</evidence>
<evidence type="ECO:0000313" key="11">
    <source>
        <dbReference type="Proteomes" id="UP000175679"/>
    </source>
</evidence>
<dbReference type="NCBIfam" id="TIGR00633">
    <property type="entry name" value="xth"/>
    <property type="match status" value="1"/>
</dbReference>
<keyword evidence="7" id="KW-0464">Manganese</keyword>
<protein>
    <submittedName>
        <fullName evidence="10">Exodeoxyribonuclease III</fullName>
    </submittedName>
</protein>
<dbReference type="AlphaFoldDB" id="A0A1E7QIQ3"/>
<comment type="cofactor">
    <cofactor evidence="7">
        <name>Mg(2+)</name>
        <dbReference type="ChEBI" id="CHEBI:18420"/>
    </cofactor>
    <cofactor evidence="7">
        <name>Mn(2+)</name>
        <dbReference type="ChEBI" id="CHEBI:29035"/>
    </cofactor>
    <text evidence="7">Probably binds two magnesium or manganese ions per subunit.</text>
</comment>
<dbReference type="RefSeq" id="WP_070065370.1">
    <property type="nucleotide sequence ID" value="NZ_MJMG01000012.1"/>
</dbReference>
<evidence type="ECO:0000256" key="1">
    <source>
        <dbReference type="ARBA" id="ARBA00001936"/>
    </source>
</evidence>
<sequence length="257" mass="30263">MLKIASWNVNSIRKRISQLCSFIIDNQIDIVLLQEIKCTEEQFPYLEVQELKYEYAIYGQTTRNGVCILSKYPILEKLRINLVEGYHDARYVECVVKYDDYNIRLASVYVPNGNNEFEYKLRFLNKLSERMIQLLKNEEITIVAGDYNIAPDDIDVFDPHLLHDQVCFHINEREKLRTIFNFGFTDAFRISHPDLQQFSWWHYQGNSVRNNHGMRIDHILLSPQAVDKLEACYTYEKLRKLENPSDHAPVICCLSSS</sequence>
<dbReference type="PROSITE" id="PS00728">
    <property type="entry name" value="AP_NUCLEASE_F1_3"/>
    <property type="match status" value="1"/>
</dbReference>
<keyword evidence="3 7" id="KW-0479">Metal-binding</keyword>
<dbReference type="InterPro" id="IPR020848">
    <property type="entry name" value="AP_endonuclease_F1_CS"/>
</dbReference>
<reference evidence="10 11" key="1">
    <citation type="submission" date="2016-09" db="EMBL/GenBank/DDBJ databases">
        <title>Genomic evidence for plant-parasitic nematodes as the earliest Wolbachia hosts.</title>
        <authorList>
            <person name="Brown A.M."/>
            <person name="Wasala S.K."/>
            <person name="Howe D.K."/>
            <person name="Peetz A.B."/>
            <person name="Zasada I.A."/>
            <person name="Denver D.R."/>
        </authorList>
    </citation>
    <scope>NUCLEOTIDE SEQUENCE [LARGE SCALE GENOMIC DNA]</scope>
    <source>
        <strain evidence="11">wPpe</strain>
    </source>
</reference>
<evidence type="ECO:0000256" key="5">
    <source>
        <dbReference type="ARBA" id="ARBA00022842"/>
    </source>
</evidence>
<dbReference type="Gene3D" id="3.60.10.10">
    <property type="entry name" value="Endonuclease/exonuclease/phosphatase"/>
    <property type="match status" value="1"/>
</dbReference>
<dbReference type="GO" id="GO:0003677">
    <property type="term" value="F:DNA binding"/>
    <property type="evidence" value="ECO:0007669"/>
    <property type="project" value="InterPro"/>
</dbReference>
<dbReference type="GO" id="GO:0008311">
    <property type="term" value="F:double-stranded DNA 3'-5' DNA exonuclease activity"/>
    <property type="evidence" value="ECO:0007669"/>
    <property type="project" value="InterPro"/>
</dbReference>